<dbReference type="CDD" id="cd07379">
    <property type="entry name" value="MPP_239FB"/>
    <property type="match status" value="1"/>
</dbReference>
<dbReference type="AlphaFoldDB" id="A0A7C8IAI9"/>
<dbReference type="EMBL" id="JAADJZ010000005">
    <property type="protein sequence ID" value="KAF2874717.1"/>
    <property type="molecule type" value="Genomic_DNA"/>
</dbReference>
<gene>
    <name evidence="2" type="ORF">BDV95DRAFT_603515</name>
</gene>
<dbReference type="Pfam" id="PF00149">
    <property type="entry name" value="Metallophos"/>
    <property type="match status" value="1"/>
</dbReference>
<dbReference type="PANTHER" id="PTHR12905">
    <property type="entry name" value="METALLOPHOSPHOESTERASE"/>
    <property type="match status" value="1"/>
</dbReference>
<dbReference type="InterPro" id="IPR051693">
    <property type="entry name" value="UPF0046_metallophosphoest"/>
</dbReference>
<protein>
    <submittedName>
        <fullName evidence="2">Metallo-dependent phosphatase-like protein</fullName>
    </submittedName>
</protein>
<comment type="caution">
    <text evidence="2">The sequence shown here is derived from an EMBL/GenBank/DDBJ whole genome shotgun (WGS) entry which is preliminary data.</text>
</comment>
<evidence type="ECO:0000259" key="1">
    <source>
        <dbReference type="Pfam" id="PF00149"/>
    </source>
</evidence>
<name>A0A7C8IAI9_9PLEO</name>
<dbReference type="InterPro" id="IPR029052">
    <property type="entry name" value="Metallo-depent_PP-like"/>
</dbReference>
<dbReference type="InterPro" id="IPR004843">
    <property type="entry name" value="Calcineurin-like_PHP"/>
</dbReference>
<dbReference type="PANTHER" id="PTHR12905:SF0">
    <property type="entry name" value="CALCINEURIN-LIKE PHOSPHOESTERASE DOMAIN-CONTAINING PROTEIN"/>
    <property type="match status" value="1"/>
</dbReference>
<evidence type="ECO:0000313" key="2">
    <source>
        <dbReference type="EMBL" id="KAF2874717.1"/>
    </source>
</evidence>
<dbReference type="Proteomes" id="UP000481861">
    <property type="component" value="Unassembled WGS sequence"/>
</dbReference>
<sequence>MPTPTRFLILSDTHNQWPYSPQTPAPPIDVFIHCGDLTQVGGLPSFHRAISTIQTIDAELKLVIAGNHDLELDEAWVLRNMEDEEELQECIDSVALFQAQKEHGINYLDEGRHAFTFASRARFTVCASPYTLEFNGYAFAYGAGEDRFNEGPYIVPDDVDIVITHGPPALAGFANFRLDVNREGQHCGCPKLARAIQRAKPPLHCFGHVHEGTWAGARRGSRGLMRAWVVRS</sequence>
<proteinExistence type="predicted"/>
<keyword evidence="3" id="KW-1185">Reference proteome</keyword>
<dbReference type="GO" id="GO:0016787">
    <property type="term" value="F:hydrolase activity"/>
    <property type="evidence" value="ECO:0007669"/>
    <property type="project" value="InterPro"/>
</dbReference>
<dbReference type="OrthoDB" id="630188at2759"/>
<evidence type="ECO:0000313" key="3">
    <source>
        <dbReference type="Proteomes" id="UP000481861"/>
    </source>
</evidence>
<dbReference type="SUPFAM" id="SSF56300">
    <property type="entry name" value="Metallo-dependent phosphatases"/>
    <property type="match status" value="1"/>
</dbReference>
<dbReference type="Gene3D" id="3.60.21.10">
    <property type="match status" value="1"/>
</dbReference>
<reference evidence="2 3" key="1">
    <citation type="submission" date="2020-01" db="EMBL/GenBank/DDBJ databases">
        <authorList>
            <consortium name="DOE Joint Genome Institute"/>
            <person name="Haridas S."/>
            <person name="Albert R."/>
            <person name="Binder M."/>
            <person name="Bloem J."/>
            <person name="Labutti K."/>
            <person name="Salamov A."/>
            <person name="Andreopoulos B."/>
            <person name="Baker S.E."/>
            <person name="Barry K."/>
            <person name="Bills G."/>
            <person name="Bluhm B.H."/>
            <person name="Cannon C."/>
            <person name="Castanera R."/>
            <person name="Culley D.E."/>
            <person name="Daum C."/>
            <person name="Ezra D."/>
            <person name="Gonzalez J.B."/>
            <person name="Henrissat B."/>
            <person name="Kuo A."/>
            <person name="Liang C."/>
            <person name="Lipzen A."/>
            <person name="Lutzoni F."/>
            <person name="Magnuson J."/>
            <person name="Mondo S."/>
            <person name="Nolan M."/>
            <person name="Ohm R."/>
            <person name="Pangilinan J."/>
            <person name="Park H.-J.H."/>
            <person name="Ramirez L."/>
            <person name="Alfaro M."/>
            <person name="Sun H."/>
            <person name="Tritt A."/>
            <person name="Yoshinaga Y."/>
            <person name="Zwiers L.-H.L."/>
            <person name="Turgeon B.G."/>
            <person name="Goodwin S.B."/>
            <person name="Spatafora J.W."/>
            <person name="Crous P.W."/>
            <person name="Grigoriev I.V."/>
        </authorList>
    </citation>
    <scope>NUCLEOTIDE SEQUENCE [LARGE SCALE GENOMIC DNA]</scope>
    <source>
        <strain evidence="2 3">CBS 611.86</strain>
    </source>
</reference>
<feature type="domain" description="Calcineurin-like phosphoesterase" evidence="1">
    <location>
        <begin position="6"/>
        <end position="211"/>
    </location>
</feature>
<accession>A0A7C8IAI9</accession>
<organism evidence="2 3">
    <name type="scientific">Massariosphaeria phaeospora</name>
    <dbReference type="NCBI Taxonomy" id="100035"/>
    <lineage>
        <taxon>Eukaryota</taxon>
        <taxon>Fungi</taxon>
        <taxon>Dikarya</taxon>
        <taxon>Ascomycota</taxon>
        <taxon>Pezizomycotina</taxon>
        <taxon>Dothideomycetes</taxon>
        <taxon>Pleosporomycetidae</taxon>
        <taxon>Pleosporales</taxon>
        <taxon>Pleosporales incertae sedis</taxon>
        <taxon>Massariosphaeria</taxon>
    </lineage>
</organism>